<keyword evidence="3" id="KW-0804">Transcription</keyword>
<dbReference type="SMART" id="SM00347">
    <property type="entry name" value="HTH_MARR"/>
    <property type="match status" value="1"/>
</dbReference>
<keyword evidence="2" id="KW-0238">DNA-binding</keyword>
<organism evidence="6 7">
    <name type="scientific">Bradyrhizobium vignae</name>
    <dbReference type="NCBI Taxonomy" id="1549949"/>
    <lineage>
        <taxon>Bacteria</taxon>
        <taxon>Pseudomonadati</taxon>
        <taxon>Pseudomonadota</taxon>
        <taxon>Alphaproteobacteria</taxon>
        <taxon>Hyphomicrobiales</taxon>
        <taxon>Nitrobacteraceae</taxon>
        <taxon>Bradyrhizobium</taxon>
    </lineage>
</organism>
<evidence type="ECO:0000313" key="7">
    <source>
        <dbReference type="Proteomes" id="UP000246085"/>
    </source>
</evidence>
<gene>
    <name evidence="6" type="ORF">BRAD3257_1834</name>
</gene>
<dbReference type="InterPro" id="IPR023187">
    <property type="entry name" value="Tscrpt_reg_MarR-type_CS"/>
</dbReference>
<dbReference type="Proteomes" id="UP000246085">
    <property type="component" value="Chromosome BRAD3257"/>
</dbReference>
<evidence type="ECO:0000256" key="1">
    <source>
        <dbReference type="ARBA" id="ARBA00023015"/>
    </source>
</evidence>
<evidence type="ECO:0000256" key="4">
    <source>
        <dbReference type="SAM" id="MobiDB-lite"/>
    </source>
</evidence>
<dbReference type="InterPro" id="IPR036390">
    <property type="entry name" value="WH_DNA-bd_sf"/>
</dbReference>
<evidence type="ECO:0000256" key="3">
    <source>
        <dbReference type="ARBA" id="ARBA00023163"/>
    </source>
</evidence>
<reference evidence="6 7" key="1">
    <citation type="submission" date="2018-03" db="EMBL/GenBank/DDBJ databases">
        <authorList>
            <person name="Gully D."/>
        </authorList>
    </citation>
    <scope>NUCLEOTIDE SEQUENCE [LARGE SCALE GENOMIC DNA]</scope>
    <source>
        <strain evidence="6">ORS3257</strain>
    </source>
</reference>
<dbReference type="InterPro" id="IPR000835">
    <property type="entry name" value="HTH_MarR-typ"/>
</dbReference>
<dbReference type="PROSITE" id="PS50995">
    <property type="entry name" value="HTH_MARR_2"/>
    <property type="match status" value="1"/>
</dbReference>
<dbReference type="Pfam" id="PF01047">
    <property type="entry name" value="MarR"/>
    <property type="match status" value="1"/>
</dbReference>
<feature type="domain" description="HTH marR-type" evidence="5">
    <location>
        <begin position="1"/>
        <end position="119"/>
    </location>
</feature>
<dbReference type="GO" id="GO:0003700">
    <property type="term" value="F:DNA-binding transcription factor activity"/>
    <property type="evidence" value="ECO:0007669"/>
    <property type="project" value="InterPro"/>
</dbReference>
<proteinExistence type="predicted"/>
<dbReference type="EMBL" id="LS398110">
    <property type="protein sequence ID" value="SPP92947.1"/>
    <property type="molecule type" value="Genomic_DNA"/>
</dbReference>
<dbReference type="PROSITE" id="PS01117">
    <property type="entry name" value="HTH_MARR_1"/>
    <property type="match status" value="1"/>
</dbReference>
<dbReference type="PANTHER" id="PTHR42756">
    <property type="entry name" value="TRANSCRIPTIONAL REGULATOR, MARR"/>
    <property type="match status" value="1"/>
</dbReference>
<evidence type="ECO:0000313" key="6">
    <source>
        <dbReference type="EMBL" id="SPP92947.1"/>
    </source>
</evidence>
<sequence>MSRYYDLCLAATGLKSTQYTLLGFLGSEGPMTMASLANAMTMDRATIGHNLRPLERDGLVRIRISEEDRRVRQVTITDRGKSALLAAYPAWKRARSEFESAFGVREASHLRDLMTRVIEAPLPKVGIEPTKSSSGQGRRKQK</sequence>
<protein>
    <submittedName>
        <fullName evidence="6">Regulatory protein MarR</fullName>
    </submittedName>
</protein>
<feature type="region of interest" description="Disordered" evidence="4">
    <location>
        <begin position="123"/>
        <end position="142"/>
    </location>
</feature>
<name>A0A2U3PUV3_9BRAD</name>
<dbReference type="GO" id="GO:0003677">
    <property type="term" value="F:DNA binding"/>
    <property type="evidence" value="ECO:0007669"/>
    <property type="project" value="UniProtKB-KW"/>
</dbReference>
<accession>A0A2U3PUV3</accession>
<dbReference type="PANTHER" id="PTHR42756:SF1">
    <property type="entry name" value="TRANSCRIPTIONAL REPRESSOR OF EMRAB OPERON"/>
    <property type="match status" value="1"/>
</dbReference>
<evidence type="ECO:0000259" key="5">
    <source>
        <dbReference type="PROSITE" id="PS50995"/>
    </source>
</evidence>
<evidence type="ECO:0000256" key="2">
    <source>
        <dbReference type="ARBA" id="ARBA00023125"/>
    </source>
</evidence>
<dbReference type="AlphaFoldDB" id="A0A2U3PUV3"/>
<keyword evidence="1" id="KW-0805">Transcription regulation</keyword>
<dbReference type="InterPro" id="IPR036388">
    <property type="entry name" value="WH-like_DNA-bd_sf"/>
</dbReference>
<dbReference type="Gene3D" id="1.10.10.10">
    <property type="entry name" value="Winged helix-like DNA-binding domain superfamily/Winged helix DNA-binding domain"/>
    <property type="match status" value="1"/>
</dbReference>
<dbReference type="KEGG" id="bvz:BRAD3257_1834"/>
<dbReference type="PRINTS" id="PR00598">
    <property type="entry name" value="HTHMARR"/>
</dbReference>
<dbReference type="SUPFAM" id="SSF46785">
    <property type="entry name" value="Winged helix' DNA-binding domain"/>
    <property type="match status" value="1"/>
</dbReference>